<keyword evidence="3" id="KW-1185">Reference proteome</keyword>
<proteinExistence type="predicted"/>
<dbReference type="AlphaFoldDB" id="A0A0L6UJD3"/>
<feature type="non-terminal residue" evidence="2">
    <location>
        <position position="111"/>
    </location>
</feature>
<dbReference type="Proteomes" id="UP000037035">
    <property type="component" value="Unassembled WGS sequence"/>
</dbReference>
<comment type="caution">
    <text evidence="2">The sequence shown here is derived from an EMBL/GenBank/DDBJ whole genome shotgun (WGS) entry which is preliminary data.</text>
</comment>
<gene>
    <name evidence="2" type="ORF">VP01_5714g1</name>
</gene>
<evidence type="ECO:0000313" key="3">
    <source>
        <dbReference type="Proteomes" id="UP000037035"/>
    </source>
</evidence>
<accession>A0A0L6UJD3</accession>
<dbReference type="VEuPathDB" id="FungiDB:VP01_5714g1"/>
<reference evidence="2 3" key="1">
    <citation type="submission" date="2015-08" db="EMBL/GenBank/DDBJ databases">
        <title>Next Generation Sequencing and Analysis of the Genome of Puccinia sorghi L Schw, the Causal Agent of Maize Common Rust.</title>
        <authorList>
            <person name="Rochi L."/>
            <person name="Burguener G."/>
            <person name="Darino M."/>
            <person name="Turjanski A."/>
            <person name="Kreff E."/>
            <person name="Dieguez M.J."/>
            <person name="Sacco F."/>
        </authorList>
    </citation>
    <scope>NUCLEOTIDE SEQUENCE [LARGE SCALE GENOMIC DNA]</scope>
    <source>
        <strain evidence="2 3">RO10H11247</strain>
    </source>
</reference>
<protein>
    <submittedName>
        <fullName evidence="2">Uncharacterized protein</fullName>
    </submittedName>
</protein>
<organism evidence="2 3">
    <name type="scientific">Puccinia sorghi</name>
    <dbReference type="NCBI Taxonomy" id="27349"/>
    <lineage>
        <taxon>Eukaryota</taxon>
        <taxon>Fungi</taxon>
        <taxon>Dikarya</taxon>
        <taxon>Basidiomycota</taxon>
        <taxon>Pucciniomycotina</taxon>
        <taxon>Pucciniomycetes</taxon>
        <taxon>Pucciniales</taxon>
        <taxon>Pucciniaceae</taxon>
        <taxon>Puccinia</taxon>
    </lineage>
</organism>
<dbReference type="OrthoDB" id="418757at2759"/>
<feature type="region of interest" description="Disordered" evidence="1">
    <location>
        <begin position="1"/>
        <end position="23"/>
    </location>
</feature>
<dbReference type="EMBL" id="LAVV01010957">
    <property type="protein sequence ID" value="KNZ48372.1"/>
    <property type="molecule type" value="Genomic_DNA"/>
</dbReference>
<sequence>MLDGDNQNLANQKPSTTADSTNMERLETTILKTAIEAIPLLNVDNYSLWKDQEKGTLTCSQDVQLRTILTSKLDSSIHTNVIDHTHEKDARAIWKSISNYFASSQSSNRAR</sequence>
<evidence type="ECO:0000256" key="1">
    <source>
        <dbReference type="SAM" id="MobiDB-lite"/>
    </source>
</evidence>
<feature type="compositionally biased region" description="Polar residues" evidence="1">
    <location>
        <begin position="1"/>
        <end position="21"/>
    </location>
</feature>
<evidence type="ECO:0000313" key="2">
    <source>
        <dbReference type="EMBL" id="KNZ48372.1"/>
    </source>
</evidence>
<name>A0A0L6UJD3_9BASI</name>